<reference evidence="2 3" key="1">
    <citation type="submission" date="2019-03" db="EMBL/GenBank/DDBJ databases">
        <title>Sequencing 25 genomes of Wallemia mellicola.</title>
        <authorList>
            <person name="Gostincar C."/>
        </authorList>
    </citation>
    <scope>NUCLEOTIDE SEQUENCE [LARGE SCALE GENOMIC DNA]</scope>
    <source>
        <strain evidence="2 3">EXF-757</strain>
    </source>
</reference>
<dbReference type="InterPro" id="IPR033181">
    <property type="entry name" value="Mic26_fungi"/>
</dbReference>
<dbReference type="PANTHER" id="PTHR28268:SF1">
    <property type="entry name" value="MICOS SUBUNIT MIC26"/>
    <property type="match status" value="1"/>
</dbReference>
<dbReference type="AlphaFoldDB" id="A0A4T0LM01"/>
<accession>A0A4T0LM01</accession>
<dbReference type="InterPro" id="IPR019166">
    <property type="entry name" value="MIC26/MIC27"/>
</dbReference>
<keyword evidence="1" id="KW-0472">Membrane</keyword>
<dbReference type="Pfam" id="PF09769">
    <property type="entry name" value="ApoO"/>
    <property type="match status" value="1"/>
</dbReference>
<dbReference type="EMBL" id="SPRX01000079">
    <property type="protein sequence ID" value="TIC62092.1"/>
    <property type="molecule type" value="Genomic_DNA"/>
</dbReference>
<evidence type="ECO:0000313" key="3">
    <source>
        <dbReference type="Proteomes" id="UP000310708"/>
    </source>
</evidence>
<proteinExistence type="predicted"/>
<comment type="function">
    <text evidence="1">Component of the MICOS complex, a large protein complex of the mitochondrial inner membrane that plays crucial roles in the maintenance of crista junctions, inner membrane architecture, and formation of contact sites to the outer membrane.</text>
</comment>
<sequence length="201" mass="22344">MMMSKPSIYDAPKSELIVTESSNKLVDLIAQSRLFLTDKFSTTTDCIASGRDKVINLEKSTKCSPNYPRLSSITAQFNQIIDKNEQFSPNIFYIAVAGLGGSILARNSNFLFRLSLPPTIALATSYQLLPQSTNNVFSKIGSLEQSNFPELHQQRLELRNSINSSLQDTKNNFKDLTDGFNSTVNKGAHQIQELTGFRLGN</sequence>
<organism evidence="2 3">
    <name type="scientific">Wallemia mellicola</name>
    <dbReference type="NCBI Taxonomy" id="1708541"/>
    <lineage>
        <taxon>Eukaryota</taxon>
        <taxon>Fungi</taxon>
        <taxon>Dikarya</taxon>
        <taxon>Basidiomycota</taxon>
        <taxon>Wallemiomycotina</taxon>
        <taxon>Wallemiomycetes</taxon>
        <taxon>Wallemiales</taxon>
        <taxon>Wallemiaceae</taxon>
        <taxon>Wallemia</taxon>
    </lineage>
</organism>
<gene>
    <name evidence="2" type="ORF">E3Q01_04142</name>
</gene>
<dbReference type="GO" id="GO:0061617">
    <property type="term" value="C:MICOS complex"/>
    <property type="evidence" value="ECO:0007669"/>
    <property type="project" value="UniProtKB-UniRule"/>
</dbReference>
<protein>
    <recommendedName>
        <fullName evidence="1">MICOS complex subunit</fullName>
    </recommendedName>
</protein>
<dbReference type="PANTHER" id="PTHR28268">
    <property type="entry name" value="MICOS SUBUNIT MIC26"/>
    <property type="match status" value="1"/>
</dbReference>
<dbReference type="GO" id="GO:0042407">
    <property type="term" value="P:cristae formation"/>
    <property type="evidence" value="ECO:0007669"/>
    <property type="project" value="InterPro"/>
</dbReference>
<name>A0A4T0LM01_9BASI</name>
<evidence type="ECO:0000313" key="2">
    <source>
        <dbReference type="EMBL" id="TIC62092.1"/>
    </source>
</evidence>
<evidence type="ECO:0000256" key="1">
    <source>
        <dbReference type="RuleBase" id="RU363021"/>
    </source>
</evidence>
<comment type="subcellular location">
    <subcellularLocation>
        <location evidence="1">Mitochondrion inner membrane</location>
    </subcellularLocation>
</comment>
<dbReference type="Proteomes" id="UP000310708">
    <property type="component" value="Unassembled WGS sequence"/>
</dbReference>
<comment type="subunit">
    <text evidence="1">Component of the mitochondrial contact site and cristae organizing system (MICOS) complex.</text>
</comment>
<keyword evidence="1" id="KW-0496">Mitochondrion</keyword>
<keyword evidence="1" id="KW-0999">Mitochondrion inner membrane</keyword>
<comment type="caution">
    <text evidence="2">The sequence shown here is derived from an EMBL/GenBank/DDBJ whole genome shotgun (WGS) entry which is preliminary data.</text>
</comment>
<dbReference type="GO" id="GO:0044284">
    <property type="term" value="C:mitochondrial crista junction"/>
    <property type="evidence" value="ECO:0007669"/>
    <property type="project" value="TreeGrafter"/>
</dbReference>